<dbReference type="OrthoDB" id="2687452at2759"/>
<dbReference type="GO" id="GO:0008270">
    <property type="term" value="F:zinc ion binding"/>
    <property type="evidence" value="ECO:0007669"/>
    <property type="project" value="UniProtKB-KW"/>
</dbReference>
<dbReference type="InterPro" id="IPR013087">
    <property type="entry name" value="Znf_C2H2_type"/>
</dbReference>
<sequence length="181" mass="19972">MDLNQPLLYTAPGTSSLVEMSCPAATASSFDPPSSSNLIPHSIQHTIWTGAVTNNGEPSCNFETHASDFRSLQDPSADDVIYLGQRSRKRRAVAEAIDTDDAAMRIGSVLSNRKFACDDEDCAGQTFARLAELRRHHFTHHAVDKPNFWCHVPTCPRSVSRGGEAFHRRDKLVAHVKSMHS</sequence>
<feature type="domain" description="C2H2-type" evidence="2">
    <location>
        <begin position="115"/>
        <end position="146"/>
    </location>
</feature>
<evidence type="ECO:0000313" key="4">
    <source>
        <dbReference type="Proteomes" id="UP000813461"/>
    </source>
</evidence>
<name>A0A8K0QST6_9PLEO</name>
<keyword evidence="1" id="KW-0479">Metal-binding</keyword>
<evidence type="ECO:0000256" key="1">
    <source>
        <dbReference type="PROSITE-ProRule" id="PRU00042"/>
    </source>
</evidence>
<reference evidence="3" key="1">
    <citation type="journal article" date="2021" name="Nat. Commun.">
        <title>Genetic determinants of endophytism in the Arabidopsis root mycobiome.</title>
        <authorList>
            <person name="Mesny F."/>
            <person name="Miyauchi S."/>
            <person name="Thiergart T."/>
            <person name="Pickel B."/>
            <person name="Atanasova L."/>
            <person name="Karlsson M."/>
            <person name="Huettel B."/>
            <person name="Barry K.W."/>
            <person name="Haridas S."/>
            <person name="Chen C."/>
            <person name="Bauer D."/>
            <person name="Andreopoulos W."/>
            <person name="Pangilinan J."/>
            <person name="LaButti K."/>
            <person name="Riley R."/>
            <person name="Lipzen A."/>
            <person name="Clum A."/>
            <person name="Drula E."/>
            <person name="Henrissat B."/>
            <person name="Kohler A."/>
            <person name="Grigoriev I.V."/>
            <person name="Martin F.M."/>
            <person name="Hacquard S."/>
        </authorList>
    </citation>
    <scope>NUCLEOTIDE SEQUENCE</scope>
    <source>
        <strain evidence="3">MPI-SDFR-AT-0120</strain>
    </source>
</reference>
<keyword evidence="4" id="KW-1185">Reference proteome</keyword>
<dbReference type="PROSITE" id="PS50157">
    <property type="entry name" value="ZINC_FINGER_C2H2_2"/>
    <property type="match status" value="1"/>
</dbReference>
<comment type="caution">
    <text evidence="3">The sequence shown here is derived from an EMBL/GenBank/DDBJ whole genome shotgun (WGS) entry which is preliminary data.</text>
</comment>
<gene>
    <name evidence="3" type="ORF">FB567DRAFT_246747</name>
</gene>
<proteinExistence type="predicted"/>
<evidence type="ECO:0000313" key="3">
    <source>
        <dbReference type="EMBL" id="KAH7068605.1"/>
    </source>
</evidence>
<keyword evidence="1" id="KW-0863">Zinc-finger</keyword>
<dbReference type="EMBL" id="JAGMVJ010000031">
    <property type="protein sequence ID" value="KAH7068605.1"/>
    <property type="molecule type" value="Genomic_DNA"/>
</dbReference>
<keyword evidence="1" id="KW-0862">Zinc</keyword>
<dbReference type="Gene3D" id="3.30.160.60">
    <property type="entry name" value="Classic Zinc Finger"/>
    <property type="match status" value="1"/>
</dbReference>
<evidence type="ECO:0000259" key="2">
    <source>
        <dbReference type="PROSITE" id="PS50157"/>
    </source>
</evidence>
<dbReference type="AlphaFoldDB" id="A0A8K0QST6"/>
<accession>A0A8K0QST6</accession>
<protein>
    <recommendedName>
        <fullName evidence="2">C2H2-type domain-containing protein</fullName>
    </recommendedName>
</protein>
<organism evidence="3 4">
    <name type="scientific">Paraphoma chrysanthemicola</name>
    <dbReference type="NCBI Taxonomy" id="798071"/>
    <lineage>
        <taxon>Eukaryota</taxon>
        <taxon>Fungi</taxon>
        <taxon>Dikarya</taxon>
        <taxon>Ascomycota</taxon>
        <taxon>Pezizomycotina</taxon>
        <taxon>Dothideomycetes</taxon>
        <taxon>Pleosporomycetidae</taxon>
        <taxon>Pleosporales</taxon>
        <taxon>Pleosporineae</taxon>
        <taxon>Phaeosphaeriaceae</taxon>
        <taxon>Paraphoma</taxon>
    </lineage>
</organism>
<dbReference type="Proteomes" id="UP000813461">
    <property type="component" value="Unassembled WGS sequence"/>
</dbReference>